<keyword evidence="3" id="KW-1185">Reference proteome</keyword>
<comment type="caution">
    <text evidence="2">The sequence shown here is derived from an EMBL/GenBank/DDBJ whole genome shotgun (WGS) entry which is preliminary data.</text>
</comment>
<dbReference type="AlphaFoldDB" id="A0AA38IU65"/>
<dbReference type="Proteomes" id="UP001168821">
    <property type="component" value="Unassembled WGS sequence"/>
</dbReference>
<keyword evidence="1" id="KW-0732">Signal</keyword>
<evidence type="ECO:0000256" key="1">
    <source>
        <dbReference type="SAM" id="SignalP"/>
    </source>
</evidence>
<name>A0AA38IU65_9CUCU</name>
<dbReference type="PROSITE" id="PS51257">
    <property type="entry name" value="PROKAR_LIPOPROTEIN"/>
    <property type="match status" value="1"/>
</dbReference>
<sequence>MLPLKWWPGVRWHARPRGNACCWCALLFLVAMACELDETVRTTADCAFLRPPTFLGAPAPTAAAAAAAGLRPHAAQDTVLTRMRQSRQLARWVLSGDDGLC</sequence>
<gene>
    <name evidence="2" type="ORF">Zmor_007781</name>
</gene>
<organism evidence="2 3">
    <name type="scientific">Zophobas morio</name>
    <dbReference type="NCBI Taxonomy" id="2755281"/>
    <lineage>
        <taxon>Eukaryota</taxon>
        <taxon>Metazoa</taxon>
        <taxon>Ecdysozoa</taxon>
        <taxon>Arthropoda</taxon>
        <taxon>Hexapoda</taxon>
        <taxon>Insecta</taxon>
        <taxon>Pterygota</taxon>
        <taxon>Neoptera</taxon>
        <taxon>Endopterygota</taxon>
        <taxon>Coleoptera</taxon>
        <taxon>Polyphaga</taxon>
        <taxon>Cucujiformia</taxon>
        <taxon>Tenebrionidae</taxon>
        <taxon>Zophobas</taxon>
    </lineage>
</organism>
<feature type="signal peptide" evidence="1">
    <location>
        <begin position="1"/>
        <end position="33"/>
    </location>
</feature>
<evidence type="ECO:0000313" key="2">
    <source>
        <dbReference type="EMBL" id="KAJ3663527.1"/>
    </source>
</evidence>
<reference evidence="2" key="1">
    <citation type="journal article" date="2023" name="G3 (Bethesda)">
        <title>Whole genome assemblies of Zophobas morio and Tenebrio molitor.</title>
        <authorList>
            <person name="Kaur S."/>
            <person name="Stinson S.A."/>
            <person name="diCenzo G.C."/>
        </authorList>
    </citation>
    <scope>NUCLEOTIDE SEQUENCE</scope>
    <source>
        <strain evidence="2">QUZm001</strain>
    </source>
</reference>
<accession>A0AA38IU65</accession>
<protein>
    <recommendedName>
        <fullName evidence="4">Secreted protein</fullName>
    </recommendedName>
</protein>
<evidence type="ECO:0000313" key="3">
    <source>
        <dbReference type="Proteomes" id="UP001168821"/>
    </source>
</evidence>
<dbReference type="EMBL" id="JALNTZ010000002">
    <property type="protein sequence ID" value="KAJ3663527.1"/>
    <property type="molecule type" value="Genomic_DNA"/>
</dbReference>
<proteinExistence type="predicted"/>
<feature type="chain" id="PRO_5041261463" description="Secreted protein" evidence="1">
    <location>
        <begin position="34"/>
        <end position="101"/>
    </location>
</feature>
<evidence type="ECO:0008006" key="4">
    <source>
        <dbReference type="Google" id="ProtNLM"/>
    </source>
</evidence>